<keyword evidence="1 6" id="KW-0597">Phosphoprotein</keyword>
<evidence type="ECO:0000256" key="5">
    <source>
        <dbReference type="ARBA" id="ARBA00023163"/>
    </source>
</evidence>
<evidence type="ECO:0000256" key="6">
    <source>
        <dbReference type="PROSITE-ProRule" id="PRU00169"/>
    </source>
</evidence>
<evidence type="ECO:0000259" key="7">
    <source>
        <dbReference type="PROSITE" id="PS50042"/>
    </source>
</evidence>
<dbReference type="EMBL" id="JASHIF010000002">
    <property type="protein sequence ID" value="MDI9858114.1"/>
    <property type="molecule type" value="Genomic_DNA"/>
</dbReference>
<dbReference type="CDD" id="cd00038">
    <property type="entry name" value="CAP_ED"/>
    <property type="match status" value="1"/>
</dbReference>
<evidence type="ECO:0000256" key="3">
    <source>
        <dbReference type="ARBA" id="ARBA00023015"/>
    </source>
</evidence>
<keyword evidence="2" id="KW-0902">Two-component regulatory system</keyword>
<dbReference type="PROSITE" id="PS50042">
    <property type="entry name" value="CNMP_BINDING_3"/>
    <property type="match status" value="1"/>
</dbReference>
<dbReference type="PANTHER" id="PTHR48111:SF1">
    <property type="entry name" value="TWO-COMPONENT RESPONSE REGULATOR ORR33"/>
    <property type="match status" value="1"/>
</dbReference>
<feature type="domain" description="HTH crp-type" evidence="9">
    <location>
        <begin position="275"/>
        <end position="346"/>
    </location>
</feature>
<gene>
    <name evidence="10" type="ORF">QM524_02720</name>
</gene>
<keyword evidence="4" id="KW-0238">DNA-binding</keyword>
<evidence type="ECO:0000313" key="10">
    <source>
        <dbReference type="EMBL" id="MDI9858114.1"/>
    </source>
</evidence>
<reference evidence="10 11" key="1">
    <citation type="submission" date="2023-05" db="EMBL/GenBank/DDBJ databases">
        <title>Novel species of genus Flectobacillus isolated from stream in China.</title>
        <authorList>
            <person name="Lu H."/>
        </authorList>
    </citation>
    <scope>NUCLEOTIDE SEQUENCE [LARGE SCALE GENOMIC DNA]</scope>
    <source>
        <strain evidence="10 11">KCTC 42575</strain>
    </source>
</reference>
<dbReference type="SMART" id="SM00100">
    <property type="entry name" value="cNMP"/>
    <property type="match status" value="1"/>
</dbReference>
<dbReference type="InterPro" id="IPR012318">
    <property type="entry name" value="HTH_CRP"/>
</dbReference>
<feature type="modified residue" description="4-aspartylphosphate" evidence="6">
    <location>
        <position position="52"/>
    </location>
</feature>
<dbReference type="PROSITE" id="PS50110">
    <property type="entry name" value="RESPONSE_REGULATORY"/>
    <property type="match status" value="1"/>
</dbReference>
<dbReference type="SMART" id="SM00448">
    <property type="entry name" value="REC"/>
    <property type="match status" value="1"/>
</dbReference>
<feature type="domain" description="Response regulatory" evidence="8">
    <location>
        <begin position="3"/>
        <end position="119"/>
    </location>
</feature>
<dbReference type="Gene3D" id="2.60.120.10">
    <property type="entry name" value="Jelly Rolls"/>
    <property type="match status" value="1"/>
</dbReference>
<evidence type="ECO:0000259" key="8">
    <source>
        <dbReference type="PROSITE" id="PS50110"/>
    </source>
</evidence>
<evidence type="ECO:0000256" key="1">
    <source>
        <dbReference type="ARBA" id="ARBA00022553"/>
    </source>
</evidence>
<comment type="caution">
    <text evidence="10">The sequence shown here is derived from an EMBL/GenBank/DDBJ whole genome shotgun (WGS) entry which is preliminary data.</text>
</comment>
<dbReference type="Pfam" id="PF13545">
    <property type="entry name" value="HTH_Crp_2"/>
    <property type="match status" value="1"/>
</dbReference>
<dbReference type="Gene3D" id="1.10.10.10">
    <property type="entry name" value="Winged helix-like DNA-binding domain superfamily/Winged helix DNA-binding domain"/>
    <property type="match status" value="1"/>
</dbReference>
<dbReference type="InterPro" id="IPR036390">
    <property type="entry name" value="WH_DNA-bd_sf"/>
</dbReference>
<name>A0ABT6Y3S8_9BACT</name>
<dbReference type="InterPro" id="IPR011006">
    <property type="entry name" value="CheY-like_superfamily"/>
</dbReference>
<evidence type="ECO:0000259" key="9">
    <source>
        <dbReference type="PROSITE" id="PS51063"/>
    </source>
</evidence>
<protein>
    <submittedName>
        <fullName evidence="10">Response regulator</fullName>
    </submittedName>
</protein>
<dbReference type="PANTHER" id="PTHR48111">
    <property type="entry name" value="REGULATOR OF RPOS"/>
    <property type="match status" value="1"/>
</dbReference>
<dbReference type="SUPFAM" id="SSF52172">
    <property type="entry name" value="CheY-like"/>
    <property type="match status" value="1"/>
</dbReference>
<dbReference type="Proteomes" id="UP001236507">
    <property type="component" value="Unassembled WGS sequence"/>
</dbReference>
<keyword evidence="5" id="KW-0804">Transcription</keyword>
<evidence type="ECO:0000256" key="4">
    <source>
        <dbReference type="ARBA" id="ARBA00023125"/>
    </source>
</evidence>
<accession>A0ABT6Y3S8</accession>
<evidence type="ECO:0000313" key="11">
    <source>
        <dbReference type="Proteomes" id="UP001236507"/>
    </source>
</evidence>
<feature type="domain" description="Cyclic nucleotide-binding" evidence="7">
    <location>
        <begin position="143"/>
        <end position="261"/>
    </location>
</feature>
<keyword evidence="3" id="KW-0805">Transcription regulation</keyword>
<dbReference type="Pfam" id="PF00027">
    <property type="entry name" value="cNMP_binding"/>
    <property type="match status" value="1"/>
</dbReference>
<dbReference type="InterPro" id="IPR001789">
    <property type="entry name" value="Sig_transdc_resp-reg_receiver"/>
</dbReference>
<dbReference type="SMART" id="SM00419">
    <property type="entry name" value="HTH_CRP"/>
    <property type="match status" value="1"/>
</dbReference>
<dbReference type="InterPro" id="IPR000595">
    <property type="entry name" value="cNMP-bd_dom"/>
</dbReference>
<dbReference type="InterPro" id="IPR014710">
    <property type="entry name" value="RmlC-like_jellyroll"/>
</dbReference>
<organism evidence="10 11">
    <name type="scientific">Flectobacillus roseus</name>
    <dbReference type="NCBI Taxonomy" id="502259"/>
    <lineage>
        <taxon>Bacteria</taxon>
        <taxon>Pseudomonadati</taxon>
        <taxon>Bacteroidota</taxon>
        <taxon>Cytophagia</taxon>
        <taxon>Cytophagales</taxon>
        <taxon>Flectobacillaceae</taxon>
        <taxon>Flectobacillus</taxon>
    </lineage>
</organism>
<dbReference type="InterPro" id="IPR039420">
    <property type="entry name" value="WalR-like"/>
</dbReference>
<dbReference type="RefSeq" id="WP_283343373.1">
    <property type="nucleotide sequence ID" value="NZ_JASHIF010000002.1"/>
</dbReference>
<dbReference type="InterPro" id="IPR018490">
    <property type="entry name" value="cNMP-bd_dom_sf"/>
</dbReference>
<dbReference type="Pfam" id="PF00072">
    <property type="entry name" value="Response_reg"/>
    <property type="match status" value="1"/>
</dbReference>
<evidence type="ECO:0000256" key="2">
    <source>
        <dbReference type="ARBA" id="ARBA00023012"/>
    </source>
</evidence>
<dbReference type="PROSITE" id="PS51063">
    <property type="entry name" value="HTH_CRP_2"/>
    <property type="match status" value="1"/>
</dbReference>
<dbReference type="SUPFAM" id="SSF51206">
    <property type="entry name" value="cAMP-binding domain-like"/>
    <property type="match status" value="1"/>
</dbReference>
<dbReference type="Gene3D" id="3.40.50.2300">
    <property type="match status" value="1"/>
</dbReference>
<dbReference type="SUPFAM" id="SSF46785">
    <property type="entry name" value="Winged helix' DNA-binding domain"/>
    <property type="match status" value="1"/>
</dbReference>
<dbReference type="InterPro" id="IPR036388">
    <property type="entry name" value="WH-like_DNA-bd_sf"/>
</dbReference>
<sequence>MKKILLIEDSDDIRETTAEILELANYEVITAVNGKDGVEKAIQNRPDIVICDIMMPVLDGYGVLHIFNQNPDLQGVPFIFLTAKTERTDFRKGMEMGADDYLTKPFHEIELLNAIESRLKKVEQLLQGAGKVAHEHLEELYSEANKYRDLTDLSSDRKVSTLKKKQIVYSEGDEPIKFYFLKSGKIKTYKTNRDGKEFVTGLYNEGDFFGHIAIIENTDYQETAEALEDSQIIGIPRGDFMELLSKNQQVANKFIKLLANNIADKETYLLGMAYNSLRKRVADGLLLLQKKYKAEESTRFTMKISRDDLASIVGTATESLIRTLSEFKADKLIEISGSEITIIDEKKLSNLRN</sequence>
<proteinExistence type="predicted"/>
<dbReference type="CDD" id="cd17574">
    <property type="entry name" value="REC_OmpR"/>
    <property type="match status" value="1"/>
</dbReference>
<keyword evidence="11" id="KW-1185">Reference proteome</keyword>